<protein>
    <recommendedName>
        <fullName evidence="4">Casein kinase I</fullName>
        <ecNumber evidence="1">2.7.11.1</ecNumber>
    </recommendedName>
</protein>
<dbReference type="InterPro" id="IPR011009">
    <property type="entry name" value="Kinase-like_dom_sf"/>
</dbReference>
<dbReference type="Pfam" id="PF00069">
    <property type="entry name" value="Pkinase"/>
    <property type="match status" value="1"/>
</dbReference>
<dbReference type="SUPFAM" id="SSF56112">
    <property type="entry name" value="Protein kinase-like (PK-like)"/>
    <property type="match status" value="1"/>
</dbReference>
<dbReference type="OrthoDB" id="312082at2759"/>
<dbReference type="InterPro" id="IPR008271">
    <property type="entry name" value="Ser/Thr_kinase_AS"/>
</dbReference>
<dbReference type="EC" id="2.7.11.1" evidence="1"/>
<evidence type="ECO:0000256" key="4">
    <source>
        <dbReference type="ARBA" id="ARBA00023860"/>
    </source>
</evidence>
<dbReference type="Gene3D" id="1.10.510.10">
    <property type="entry name" value="Transferase(Phosphotransferase) domain 1"/>
    <property type="match status" value="1"/>
</dbReference>
<sequence length="361" mass="41506">MGNSRNSKFAQDVNIPAIQVDNAEFQGYKCYPQQSCNLEPQVSKFNFLKTRSQHTPDPCELTQQTKQQKKCDNITVAPLKSGMSGSLPAKLEFLSPFFSLDKKMFLKCPIVLEQTTYSPNIKSQTSSQNPCTTNSSHLQDLKDRFQVEKKLGKGSFGVTYEAIDLMTKSKIALKRLKNYNEEPIQLEEQKKTKQQVEMKKDINNTRELQILTKLKKCDRVPKLLWHGFHKNYKVIAMELQSKNLCTLFENSGRKFSLKSCIHIAIETLQFKKYTSLKYFKHTYFLASKKKSCMEQLHACGVVHRDIKPQNFLIGIKNPSKVYIIDFGLSTWFVDHVQGKHIPYKDRCSPVGTGTTIKQLQQ</sequence>
<dbReference type="GO" id="GO:0004674">
    <property type="term" value="F:protein serine/threonine kinase activity"/>
    <property type="evidence" value="ECO:0007669"/>
    <property type="project" value="UniProtKB-KW"/>
</dbReference>
<dbReference type="PANTHER" id="PTHR11909">
    <property type="entry name" value="CASEIN KINASE-RELATED"/>
    <property type="match status" value="1"/>
</dbReference>
<evidence type="ECO:0000259" key="7">
    <source>
        <dbReference type="PROSITE" id="PS50011"/>
    </source>
</evidence>
<keyword evidence="8" id="KW-0808">Transferase</keyword>
<dbReference type="PROSITE" id="PS00108">
    <property type="entry name" value="PROTEIN_KINASE_ST"/>
    <property type="match status" value="1"/>
</dbReference>
<dbReference type="SMART" id="SM00220">
    <property type="entry name" value="S_TKc"/>
    <property type="match status" value="1"/>
</dbReference>
<gene>
    <name evidence="8" type="ORF">RFI_19082</name>
</gene>
<keyword evidence="3 5" id="KW-0067">ATP-binding</keyword>
<accession>X6MW21</accession>
<reference evidence="8 9" key="1">
    <citation type="journal article" date="2013" name="Curr. Biol.">
        <title>The Genome of the Foraminiferan Reticulomyxa filosa.</title>
        <authorList>
            <person name="Glockner G."/>
            <person name="Hulsmann N."/>
            <person name="Schleicher M."/>
            <person name="Noegel A.A."/>
            <person name="Eichinger L."/>
            <person name="Gallinger C."/>
            <person name="Pawlowski J."/>
            <person name="Sierra R."/>
            <person name="Euteneuer U."/>
            <person name="Pillet L."/>
            <person name="Moustafa A."/>
            <person name="Platzer M."/>
            <person name="Groth M."/>
            <person name="Szafranski K."/>
            <person name="Schliwa M."/>
        </authorList>
    </citation>
    <scope>NUCLEOTIDE SEQUENCE [LARGE SCALE GENOMIC DNA]</scope>
</reference>
<evidence type="ECO:0000256" key="2">
    <source>
        <dbReference type="ARBA" id="ARBA00022741"/>
    </source>
</evidence>
<dbReference type="InterPro" id="IPR017441">
    <property type="entry name" value="Protein_kinase_ATP_BS"/>
</dbReference>
<dbReference type="AlphaFoldDB" id="X6MW21"/>
<dbReference type="GO" id="GO:0005524">
    <property type="term" value="F:ATP binding"/>
    <property type="evidence" value="ECO:0007669"/>
    <property type="project" value="UniProtKB-UniRule"/>
</dbReference>
<comment type="caution">
    <text evidence="8">The sequence shown here is derived from an EMBL/GenBank/DDBJ whole genome shotgun (WGS) entry which is preliminary data.</text>
</comment>
<keyword evidence="9" id="KW-1185">Reference proteome</keyword>
<feature type="binding site" evidence="5">
    <location>
        <position position="174"/>
    </location>
    <ligand>
        <name>ATP</name>
        <dbReference type="ChEBI" id="CHEBI:30616"/>
    </ligand>
</feature>
<evidence type="ECO:0000313" key="8">
    <source>
        <dbReference type="EMBL" id="ETO18198.1"/>
    </source>
</evidence>
<keyword evidence="8" id="KW-0418">Kinase</keyword>
<dbReference type="Proteomes" id="UP000023152">
    <property type="component" value="Unassembled WGS sequence"/>
</dbReference>
<proteinExistence type="inferred from homology"/>
<evidence type="ECO:0000256" key="1">
    <source>
        <dbReference type="ARBA" id="ARBA00012513"/>
    </source>
</evidence>
<dbReference type="InterPro" id="IPR050235">
    <property type="entry name" value="CK1_Ser-Thr_kinase"/>
</dbReference>
<evidence type="ECO:0000256" key="3">
    <source>
        <dbReference type="ARBA" id="ARBA00022840"/>
    </source>
</evidence>
<keyword evidence="6" id="KW-0723">Serine/threonine-protein kinase</keyword>
<feature type="domain" description="Protein kinase" evidence="7">
    <location>
        <begin position="145"/>
        <end position="361"/>
    </location>
</feature>
<dbReference type="InterPro" id="IPR000719">
    <property type="entry name" value="Prot_kinase_dom"/>
</dbReference>
<evidence type="ECO:0000256" key="5">
    <source>
        <dbReference type="PROSITE-ProRule" id="PRU10141"/>
    </source>
</evidence>
<dbReference type="PROSITE" id="PS50011">
    <property type="entry name" value="PROTEIN_KINASE_DOM"/>
    <property type="match status" value="1"/>
</dbReference>
<keyword evidence="2 5" id="KW-0547">Nucleotide-binding</keyword>
<comment type="similarity">
    <text evidence="6">Belongs to the protein kinase superfamily.</text>
</comment>
<dbReference type="EMBL" id="ASPP01015338">
    <property type="protein sequence ID" value="ETO18198.1"/>
    <property type="molecule type" value="Genomic_DNA"/>
</dbReference>
<evidence type="ECO:0000313" key="9">
    <source>
        <dbReference type="Proteomes" id="UP000023152"/>
    </source>
</evidence>
<dbReference type="PROSITE" id="PS00107">
    <property type="entry name" value="PROTEIN_KINASE_ATP"/>
    <property type="match status" value="1"/>
</dbReference>
<organism evidence="8 9">
    <name type="scientific">Reticulomyxa filosa</name>
    <dbReference type="NCBI Taxonomy" id="46433"/>
    <lineage>
        <taxon>Eukaryota</taxon>
        <taxon>Sar</taxon>
        <taxon>Rhizaria</taxon>
        <taxon>Retaria</taxon>
        <taxon>Foraminifera</taxon>
        <taxon>Monothalamids</taxon>
        <taxon>Reticulomyxidae</taxon>
        <taxon>Reticulomyxa</taxon>
    </lineage>
</organism>
<name>X6MW21_RETFI</name>
<evidence type="ECO:0000256" key="6">
    <source>
        <dbReference type="RuleBase" id="RU000304"/>
    </source>
</evidence>